<evidence type="ECO:0000256" key="1">
    <source>
        <dbReference type="SAM" id="Coils"/>
    </source>
</evidence>
<feature type="coiled-coil region" evidence="1">
    <location>
        <begin position="6"/>
        <end position="67"/>
    </location>
</feature>
<dbReference type="Proteomes" id="UP000524387">
    <property type="component" value="Unassembled WGS sequence"/>
</dbReference>
<accession>A0A6Z2PG81</accession>
<evidence type="ECO:0000313" key="5">
    <source>
        <dbReference type="Proteomes" id="UP000531172"/>
    </source>
</evidence>
<keyword evidence="1" id="KW-0175">Coiled coil</keyword>
<dbReference type="NCBIfam" id="NF041889">
    <property type="entry name" value="Lmo0654_fam"/>
    <property type="match status" value="1"/>
</dbReference>
<organism evidence="3 4">
    <name type="scientific">Listeria monocytogenes</name>
    <dbReference type="NCBI Taxonomy" id="1639"/>
    <lineage>
        <taxon>Bacteria</taxon>
        <taxon>Bacillati</taxon>
        <taxon>Bacillota</taxon>
        <taxon>Bacilli</taxon>
        <taxon>Bacillales</taxon>
        <taxon>Listeriaceae</taxon>
        <taxon>Listeria</taxon>
    </lineage>
</organism>
<reference evidence="2 5" key="1">
    <citation type="submission" date="2018-06" db="EMBL/GenBank/DDBJ databases">
        <authorList>
            <consortium name="PulseNet: The National Subtyping Network for Foodborne Disease Surveillance"/>
            <person name="Tarr C.L."/>
            <person name="Trees E."/>
            <person name="Katz L.S."/>
            <person name="Carleton-Romer H.A."/>
            <person name="Stroika S."/>
            <person name="Kucerova Z."/>
            <person name="Roache K.F."/>
            <person name="Sabol A.L."/>
            <person name="Besser J."/>
            <person name="Gerner-Smidt P."/>
        </authorList>
    </citation>
    <scope>NUCLEOTIDE SEQUENCE [LARGE SCALE GENOMIC DNA]</scope>
    <source>
        <strain evidence="2 5">PNUSAL003001</strain>
    </source>
</reference>
<comment type="caution">
    <text evidence="3">The sequence shown here is derived from an EMBL/GenBank/DDBJ whole genome shotgun (WGS) entry which is preliminary data.</text>
</comment>
<reference evidence="3 4" key="2">
    <citation type="submission" date="2019-04" db="EMBL/GenBank/DDBJ databases">
        <authorList>
            <consortium name="GenomeTrakr network: Whole genome sequencing for foodborne pathogen traceback"/>
        </authorList>
    </citation>
    <scope>NUCLEOTIDE SEQUENCE [LARGE SCALE GENOMIC DNA]</scope>
    <source>
        <strain evidence="3 4">CFSAN072502</strain>
    </source>
</reference>
<evidence type="ECO:0000313" key="2">
    <source>
        <dbReference type="EMBL" id="EAG4185288.1"/>
    </source>
</evidence>
<evidence type="ECO:0000313" key="3">
    <source>
        <dbReference type="EMBL" id="EAG9352647.1"/>
    </source>
</evidence>
<evidence type="ECO:0000313" key="4">
    <source>
        <dbReference type="Proteomes" id="UP000524387"/>
    </source>
</evidence>
<protein>
    <submittedName>
        <fullName evidence="3">Uncharacterized protein</fullName>
    </submittedName>
</protein>
<dbReference type="AlphaFoldDB" id="A0A6Z2PG81"/>
<dbReference type="Proteomes" id="UP000531172">
    <property type="component" value="Unassembled WGS sequence"/>
</dbReference>
<dbReference type="EMBL" id="AABEKN010000001">
    <property type="protein sequence ID" value="EAG9352647.1"/>
    <property type="molecule type" value="Genomic_DNA"/>
</dbReference>
<gene>
    <name evidence="2" type="ORF">CAC64_13360</name>
    <name evidence="3" type="ORF">CW895_02240</name>
</gene>
<dbReference type="EMBL" id="AABBWO010000007">
    <property type="protein sequence ID" value="EAG4185288.1"/>
    <property type="molecule type" value="Genomic_DNA"/>
</dbReference>
<name>A0A6Z2PG81_LISMN</name>
<sequence>MAHENLRELEDQLIELRQTYQEVISETREFEDPQLQNGPINASEVRLSAIRHEIAEVEKKIKKAESETE</sequence>
<proteinExistence type="predicted"/>
<dbReference type="RefSeq" id="WP_003738326.1">
    <property type="nucleotide sequence ID" value="NZ_CP054041.1"/>
</dbReference>